<sequence>MYLQGQREMSPSFYPKESDARLENKRLQLQKGMNLVQSLNF</sequence>
<keyword evidence="2" id="KW-1185">Reference proteome</keyword>
<dbReference type="EMBL" id="BAAAID010000281">
    <property type="protein sequence ID" value="GAA0965135.1"/>
    <property type="molecule type" value="Genomic_DNA"/>
</dbReference>
<proteinExistence type="predicted"/>
<evidence type="ECO:0000313" key="2">
    <source>
        <dbReference type="Proteomes" id="UP001500418"/>
    </source>
</evidence>
<gene>
    <name evidence="1" type="ORF">GCM10009575_099380</name>
</gene>
<accession>A0ABP4CBT4</accession>
<comment type="caution">
    <text evidence="1">The sequence shown here is derived from an EMBL/GenBank/DDBJ whole genome shotgun (WGS) entry which is preliminary data.</text>
</comment>
<evidence type="ECO:0008006" key="3">
    <source>
        <dbReference type="Google" id="ProtNLM"/>
    </source>
</evidence>
<dbReference type="Proteomes" id="UP001500418">
    <property type="component" value="Unassembled WGS sequence"/>
</dbReference>
<name>A0ABP4CBT4_9ACTN</name>
<evidence type="ECO:0000313" key="1">
    <source>
        <dbReference type="EMBL" id="GAA0965135.1"/>
    </source>
</evidence>
<reference evidence="2" key="1">
    <citation type="journal article" date="2019" name="Int. J. Syst. Evol. Microbiol.">
        <title>The Global Catalogue of Microorganisms (GCM) 10K type strain sequencing project: providing services to taxonomists for standard genome sequencing and annotation.</title>
        <authorList>
            <consortium name="The Broad Institute Genomics Platform"/>
            <consortium name="The Broad Institute Genome Sequencing Center for Infectious Disease"/>
            <person name="Wu L."/>
            <person name="Ma J."/>
        </authorList>
    </citation>
    <scope>NUCLEOTIDE SEQUENCE [LARGE SCALE GENOMIC DNA]</scope>
    <source>
        <strain evidence="2">JCM 11444</strain>
    </source>
</reference>
<protein>
    <recommendedName>
        <fullName evidence="3">Transposase</fullName>
    </recommendedName>
</protein>
<organism evidence="1 2">
    <name type="scientific">Streptomyces rhizosphaericus</name>
    <dbReference type="NCBI Taxonomy" id="114699"/>
    <lineage>
        <taxon>Bacteria</taxon>
        <taxon>Bacillati</taxon>
        <taxon>Actinomycetota</taxon>
        <taxon>Actinomycetes</taxon>
        <taxon>Kitasatosporales</taxon>
        <taxon>Streptomycetaceae</taxon>
        <taxon>Streptomyces</taxon>
        <taxon>Streptomyces violaceusniger group</taxon>
    </lineage>
</organism>